<gene>
    <name evidence="3" type="ORF">BIY37_02400</name>
</gene>
<accession>A0A1V6M2E5</accession>
<evidence type="ECO:0000259" key="1">
    <source>
        <dbReference type="Pfam" id="PF01610"/>
    </source>
</evidence>
<dbReference type="PANTHER" id="PTHR33498:SF1">
    <property type="entry name" value="TRANSPOSASE FOR INSERTION SEQUENCE ELEMENT IS1557"/>
    <property type="match status" value="1"/>
</dbReference>
<dbReference type="InterPro" id="IPR002560">
    <property type="entry name" value="Transposase_DDE"/>
</dbReference>
<dbReference type="Pfam" id="PF13542">
    <property type="entry name" value="HTH_Tnp_ISL3"/>
    <property type="match status" value="1"/>
</dbReference>
<keyword evidence="4" id="KW-1185">Reference proteome</keyword>
<name>A0A1V6M2E5_9BACT</name>
<dbReference type="Pfam" id="PF01610">
    <property type="entry name" value="DDE_Tnp_ISL3"/>
    <property type="match status" value="1"/>
</dbReference>
<organism evidence="3 4">
    <name type="scientific">Candidatus Brocadia sapporoensis</name>
    <dbReference type="NCBI Taxonomy" id="392547"/>
    <lineage>
        <taxon>Bacteria</taxon>
        <taxon>Pseudomonadati</taxon>
        <taxon>Planctomycetota</taxon>
        <taxon>Candidatus Brocadiia</taxon>
        <taxon>Candidatus Brocadiales</taxon>
        <taxon>Candidatus Brocadiaceae</taxon>
        <taxon>Candidatus Brocadia</taxon>
    </lineage>
</organism>
<reference evidence="3 4" key="1">
    <citation type="journal article" date="2016" name="Genome Announc.">
        <title>Draft Genome Sequence of the Anaerobic Ammonium-Oxidizing Bacterium 'Candidatus Brocadia sp. 40'.</title>
        <authorList>
            <person name="Ali M."/>
            <person name="Haroon M.F."/>
            <person name="Narita Y."/>
            <person name="Zhang L."/>
            <person name="Rangel Shaw D."/>
            <person name="Okabe S."/>
            <person name="Saikaly P.E."/>
        </authorList>
    </citation>
    <scope>NUCLEOTIDE SEQUENCE [LARGE SCALE GENOMIC DNA]</scope>
    <source>
        <strain evidence="3 4">40</strain>
    </source>
</reference>
<feature type="domain" description="Transposase IS204/IS1001/IS1096/IS1165 helix-turn-helix" evidence="2">
    <location>
        <begin position="91"/>
        <end position="137"/>
    </location>
</feature>
<dbReference type="InterPro" id="IPR032877">
    <property type="entry name" value="Transposase_HTH"/>
</dbReference>
<dbReference type="InterPro" id="IPR047951">
    <property type="entry name" value="Transpos_ISL3"/>
</dbReference>
<evidence type="ECO:0000313" key="4">
    <source>
        <dbReference type="Proteomes" id="UP000242219"/>
    </source>
</evidence>
<evidence type="ECO:0008006" key="5">
    <source>
        <dbReference type="Google" id="ProtNLM"/>
    </source>
</evidence>
<protein>
    <recommendedName>
        <fullName evidence="5">ISL3 family transposase</fullName>
    </recommendedName>
</protein>
<dbReference type="Proteomes" id="UP000242219">
    <property type="component" value="Unassembled WGS sequence"/>
</dbReference>
<comment type="caution">
    <text evidence="3">The sequence shown here is derived from an EMBL/GenBank/DDBJ whole genome shotgun (WGS) entry which is preliminary data.</text>
</comment>
<proteinExistence type="predicted"/>
<sequence length="354" mass="41836">MSTLSILPYFPFQRVRITKQSVFPEAEISQLTAVPDERFRPICHACGSKAQRIYRHDKRSLRDLNLGSVRVWITCSYRKIACEPCNRIVVEDLGFFQPYSRVTHRLAAYIHERCKVLTVTEVAKHFGINWKTVKTIDTFFLERQYAQTEYQNLRIRAVDEISVKKGQRYLTVVLDYRSGRVVRVGKERTKETPGTFFAGMTEEQRQALEAIAMDMWDPYIHAVKKYVPHVKIVFDLFHGVSSFGKVIDKVRNAEYQKASKEDKDVLKGSKYLLLKNKRNIRRKKHREHRKQLLSLNETINTVLILKDKLKHIWTYTSRTWARKAIDEWSHAKLFCHEYVCKYAYKIQLRNLESR</sequence>
<evidence type="ECO:0000259" key="2">
    <source>
        <dbReference type="Pfam" id="PF13542"/>
    </source>
</evidence>
<dbReference type="PANTHER" id="PTHR33498">
    <property type="entry name" value="TRANSPOSASE FOR INSERTION SEQUENCE ELEMENT IS1557"/>
    <property type="match status" value="1"/>
</dbReference>
<dbReference type="EMBL" id="MJUW02000027">
    <property type="protein sequence ID" value="OQD46569.1"/>
    <property type="molecule type" value="Genomic_DNA"/>
</dbReference>
<feature type="domain" description="Transposase IS204/IS1001/IS1096/IS1165 DDE" evidence="1">
    <location>
        <begin position="157"/>
        <end position="330"/>
    </location>
</feature>
<dbReference type="NCBIfam" id="NF033550">
    <property type="entry name" value="transpos_ISL3"/>
    <property type="match status" value="1"/>
</dbReference>
<dbReference type="RefSeq" id="WP_070066242.1">
    <property type="nucleotide sequence ID" value="NZ_MJUW02000027.1"/>
</dbReference>
<evidence type="ECO:0000313" key="3">
    <source>
        <dbReference type="EMBL" id="OQD46569.1"/>
    </source>
</evidence>
<dbReference type="AlphaFoldDB" id="A0A1V6M2E5"/>